<gene>
    <name evidence="3" type="ORF">JOB18_038996</name>
</gene>
<keyword evidence="2" id="KW-0812">Transmembrane</keyword>
<dbReference type="EMBL" id="JAGKHQ010000005">
    <property type="protein sequence ID" value="KAG7516721.1"/>
    <property type="molecule type" value="Genomic_DNA"/>
</dbReference>
<feature type="compositionally biased region" description="Basic and acidic residues" evidence="1">
    <location>
        <begin position="74"/>
        <end position="83"/>
    </location>
</feature>
<evidence type="ECO:0000313" key="3">
    <source>
        <dbReference type="EMBL" id="KAG7516721.1"/>
    </source>
</evidence>
<protein>
    <submittedName>
        <fullName evidence="3">Uncharacterized protein</fullName>
    </submittedName>
</protein>
<sequence length="83" mass="9011">MTLTHNPQMPLSMNVVLQTAGVSVSTHIVLLCICERDMMKAVLLFAAVIGQSSRPVSLEGNHIDPAKEGAQLEMKSEVKDFTT</sequence>
<organism evidence="3 4">
    <name type="scientific">Solea senegalensis</name>
    <name type="common">Senegalese sole</name>
    <dbReference type="NCBI Taxonomy" id="28829"/>
    <lineage>
        <taxon>Eukaryota</taxon>
        <taxon>Metazoa</taxon>
        <taxon>Chordata</taxon>
        <taxon>Craniata</taxon>
        <taxon>Vertebrata</taxon>
        <taxon>Euteleostomi</taxon>
        <taxon>Actinopterygii</taxon>
        <taxon>Neopterygii</taxon>
        <taxon>Teleostei</taxon>
        <taxon>Neoteleostei</taxon>
        <taxon>Acanthomorphata</taxon>
        <taxon>Carangaria</taxon>
        <taxon>Pleuronectiformes</taxon>
        <taxon>Pleuronectoidei</taxon>
        <taxon>Soleidae</taxon>
        <taxon>Solea</taxon>
    </lineage>
</organism>
<evidence type="ECO:0000256" key="2">
    <source>
        <dbReference type="SAM" id="Phobius"/>
    </source>
</evidence>
<dbReference type="Proteomes" id="UP000693946">
    <property type="component" value="Linkage Group LG13"/>
</dbReference>
<proteinExistence type="predicted"/>
<keyword evidence="4" id="KW-1185">Reference proteome</keyword>
<feature type="region of interest" description="Disordered" evidence="1">
    <location>
        <begin position="56"/>
        <end position="83"/>
    </location>
</feature>
<reference evidence="3 4" key="1">
    <citation type="journal article" date="2021" name="Sci. Rep.">
        <title>Chromosome anchoring in Senegalese sole (Solea senegalensis) reveals sex-associated markers and genome rearrangements in flatfish.</title>
        <authorList>
            <person name="Guerrero-Cozar I."/>
            <person name="Gomez-Garrido J."/>
            <person name="Berbel C."/>
            <person name="Martinez-Blanch J.F."/>
            <person name="Alioto T."/>
            <person name="Claros M.G."/>
            <person name="Gagnaire P.A."/>
            <person name="Manchado M."/>
        </authorList>
    </citation>
    <scope>NUCLEOTIDE SEQUENCE [LARGE SCALE GENOMIC DNA]</scope>
    <source>
        <strain evidence="3">Sse05_10M</strain>
    </source>
</reference>
<dbReference type="AlphaFoldDB" id="A0AAV6SK23"/>
<keyword evidence="2" id="KW-0472">Membrane</keyword>
<accession>A0AAV6SK23</accession>
<evidence type="ECO:0000313" key="4">
    <source>
        <dbReference type="Proteomes" id="UP000693946"/>
    </source>
</evidence>
<name>A0AAV6SK23_SOLSE</name>
<keyword evidence="2" id="KW-1133">Transmembrane helix</keyword>
<comment type="caution">
    <text evidence="3">The sequence shown here is derived from an EMBL/GenBank/DDBJ whole genome shotgun (WGS) entry which is preliminary data.</text>
</comment>
<evidence type="ECO:0000256" key="1">
    <source>
        <dbReference type="SAM" id="MobiDB-lite"/>
    </source>
</evidence>
<feature type="transmembrane region" description="Helical" evidence="2">
    <location>
        <begin position="15"/>
        <end position="34"/>
    </location>
</feature>